<comment type="caution">
    <text evidence="10">The sequence shown here is derived from an EMBL/GenBank/DDBJ whole genome shotgun (WGS) entry which is preliminary data.</text>
</comment>
<dbReference type="InterPro" id="IPR040627">
    <property type="entry name" value="T3SS_ATPase_C"/>
</dbReference>
<evidence type="ECO:0000256" key="7">
    <source>
        <dbReference type="ARBA" id="ARBA00022967"/>
    </source>
</evidence>
<dbReference type="EMBL" id="JBEHZE010000002">
    <property type="protein sequence ID" value="MEX6634710.1"/>
    <property type="molecule type" value="Genomic_DNA"/>
</dbReference>
<keyword evidence="2" id="KW-0813">Transport</keyword>
<organism evidence="10 11">
    <name type="scientific">Hyphococcus lacteus</name>
    <dbReference type="NCBI Taxonomy" id="3143536"/>
    <lineage>
        <taxon>Bacteria</taxon>
        <taxon>Pseudomonadati</taxon>
        <taxon>Pseudomonadota</taxon>
        <taxon>Alphaproteobacteria</taxon>
        <taxon>Parvularculales</taxon>
        <taxon>Parvularculaceae</taxon>
        <taxon>Hyphococcus</taxon>
    </lineage>
</organism>
<evidence type="ECO:0000313" key="11">
    <source>
        <dbReference type="Proteomes" id="UP001560685"/>
    </source>
</evidence>
<evidence type="ECO:0000256" key="8">
    <source>
        <dbReference type="ARBA" id="ARBA00034006"/>
    </source>
</evidence>
<evidence type="ECO:0000256" key="6">
    <source>
        <dbReference type="ARBA" id="ARBA00022927"/>
    </source>
</evidence>
<dbReference type="CDD" id="cd01136">
    <property type="entry name" value="ATPase_flagellum-secretory_path_III"/>
    <property type="match status" value="1"/>
</dbReference>
<evidence type="ECO:0000256" key="1">
    <source>
        <dbReference type="ARBA" id="ARBA00004496"/>
    </source>
</evidence>
<dbReference type="NCBIfam" id="TIGR01026">
    <property type="entry name" value="fliI_yscN"/>
    <property type="match status" value="1"/>
</dbReference>
<dbReference type="Proteomes" id="UP001560685">
    <property type="component" value="Unassembled WGS sequence"/>
</dbReference>
<dbReference type="PROSITE" id="PS00152">
    <property type="entry name" value="ATPASE_ALPHA_BETA"/>
    <property type="match status" value="1"/>
</dbReference>
<keyword evidence="3" id="KW-0963">Cytoplasm</keyword>
<dbReference type="InterPro" id="IPR003593">
    <property type="entry name" value="AAA+_ATPase"/>
</dbReference>
<accession>A0ABV3Z7B8</accession>
<sequence>MLNELLTTIDRNMTSLAPPKVDKLLKTAGLNRYGVVVATDGLSLKIEGLAGHAALGDTVSVATESGRDVRAKVVAMDGEIITGFAYGSLTGAAVGNVASLDRISGEAFPCEDWIGRIIDPFGLPLDDGPLRQGSVAMPLEHAAPNAAKRKMLGSRMSTGLSVLDTLLPICRGQRVGLFAGSGVGKSTLLGDIARGVECDVAVVAMIGERGREVRSFIEETLGPEGMKKTIVIASTADESPLAKKRGAHLAMATAEYFRNQNKQVLFLFDSLTRFAESHREIALSAGEAPSLHAFPPSTFRTIASLVERSGPGEDGQGDITSVFSVLVAGSDHNEPVADMIRGILDGHIVLERKIAERGRFPAIDVSRSVSRSLPGAASEEENLLLREARAILRAYEDSETIVRAGLYAHGADPQIDRALEIWPKLDGFISEQPQGGVQASFQRLTNIVHGAAKKSSASLGASAIS</sequence>
<evidence type="ECO:0000256" key="5">
    <source>
        <dbReference type="ARBA" id="ARBA00022840"/>
    </source>
</evidence>
<keyword evidence="7" id="KW-1278">Translocase</keyword>
<dbReference type="InterPro" id="IPR020003">
    <property type="entry name" value="ATPase_a/bsu_AS"/>
</dbReference>
<evidence type="ECO:0000256" key="3">
    <source>
        <dbReference type="ARBA" id="ARBA00022490"/>
    </source>
</evidence>
<dbReference type="Pfam" id="PF18269">
    <property type="entry name" value="T3SS_ATPase_C"/>
    <property type="match status" value="1"/>
</dbReference>
<keyword evidence="11" id="KW-1185">Reference proteome</keyword>
<keyword evidence="5" id="KW-0067">ATP-binding</keyword>
<dbReference type="InterPro" id="IPR000194">
    <property type="entry name" value="ATPase_F1/V1/A1_a/bsu_nucl-bd"/>
</dbReference>
<comment type="subcellular location">
    <subcellularLocation>
        <location evidence="1">Cytoplasm</location>
    </subcellularLocation>
</comment>
<dbReference type="RefSeq" id="WP_369314751.1">
    <property type="nucleotide sequence ID" value="NZ_JBEHZE010000002.1"/>
</dbReference>
<dbReference type="Gene3D" id="3.40.50.12240">
    <property type="match status" value="1"/>
</dbReference>
<evidence type="ECO:0000259" key="9">
    <source>
        <dbReference type="SMART" id="SM00382"/>
    </source>
</evidence>
<gene>
    <name evidence="10" type="ORF">ABFZ84_14260</name>
</gene>
<dbReference type="InterPro" id="IPR005714">
    <property type="entry name" value="ATPase_T3SS_FliI/YscN"/>
</dbReference>
<protein>
    <submittedName>
        <fullName evidence="10">FliI/YscN family ATPase</fullName>
    </submittedName>
</protein>
<keyword evidence="6" id="KW-0653">Protein transport</keyword>
<reference evidence="10 11" key="1">
    <citation type="submission" date="2024-05" db="EMBL/GenBank/DDBJ databases">
        <title>Three bacterial strains, DH-69, EH-24, and ECK-19 isolated from coastal sediments.</title>
        <authorList>
            <person name="Ye Y.-Q."/>
            <person name="Du Z.-J."/>
        </authorList>
    </citation>
    <scope>NUCLEOTIDE SEQUENCE [LARGE SCALE GENOMIC DNA]</scope>
    <source>
        <strain evidence="10 11">ECK-19</strain>
    </source>
</reference>
<comment type="catalytic activity">
    <reaction evidence="8">
        <text>ATP + H2O + cellular proteinSide 1 = ADP + phosphate + cellular proteinSide 2.</text>
        <dbReference type="EC" id="7.4.2.8"/>
    </reaction>
</comment>
<dbReference type="SUPFAM" id="SSF52540">
    <property type="entry name" value="P-loop containing nucleoside triphosphate hydrolases"/>
    <property type="match status" value="1"/>
</dbReference>
<dbReference type="PANTHER" id="PTHR15184">
    <property type="entry name" value="ATP SYNTHASE"/>
    <property type="match status" value="1"/>
</dbReference>
<dbReference type="SMART" id="SM00382">
    <property type="entry name" value="AAA"/>
    <property type="match status" value="1"/>
</dbReference>
<keyword evidence="4" id="KW-0547">Nucleotide-binding</keyword>
<proteinExistence type="predicted"/>
<dbReference type="Pfam" id="PF00006">
    <property type="entry name" value="ATP-synt_ab"/>
    <property type="match status" value="1"/>
</dbReference>
<dbReference type="InterPro" id="IPR027417">
    <property type="entry name" value="P-loop_NTPase"/>
</dbReference>
<name>A0ABV3Z7B8_9PROT</name>
<evidence type="ECO:0000313" key="10">
    <source>
        <dbReference type="EMBL" id="MEX6634710.1"/>
    </source>
</evidence>
<evidence type="ECO:0000256" key="2">
    <source>
        <dbReference type="ARBA" id="ARBA00022448"/>
    </source>
</evidence>
<evidence type="ECO:0000256" key="4">
    <source>
        <dbReference type="ARBA" id="ARBA00022741"/>
    </source>
</evidence>
<feature type="domain" description="AAA+ ATPase" evidence="9">
    <location>
        <begin position="171"/>
        <end position="355"/>
    </location>
</feature>
<dbReference type="InterPro" id="IPR050053">
    <property type="entry name" value="ATPase_alpha/beta_chains"/>
</dbReference>
<dbReference type="PANTHER" id="PTHR15184:SF9">
    <property type="entry name" value="SPI-1 TYPE 3 SECRETION SYSTEM ATPASE"/>
    <property type="match status" value="1"/>
</dbReference>